<organism evidence="3 4">
    <name type="scientific">Helianthus annuus</name>
    <name type="common">Common sunflower</name>
    <dbReference type="NCBI Taxonomy" id="4232"/>
    <lineage>
        <taxon>Eukaryota</taxon>
        <taxon>Viridiplantae</taxon>
        <taxon>Streptophyta</taxon>
        <taxon>Embryophyta</taxon>
        <taxon>Tracheophyta</taxon>
        <taxon>Spermatophyta</taxon>
        <taxon>Magnoliopsida</taxon>
        <taxon>eudicotyledons</taxon>
        <taxon>Gunneridae</taxon>
        <taxon>Pentapetalae</taxon>
        <taxon>asterids</taxon>
        <taxon>campanulids</taxon>
        <taxon>Asterales</taxon>
        <taxon>Asteraceae</taxon>
        <taxon>Asteroideae</taxon>
        <taxon>Heliantheae alliance</taxon>
        <taxon>Heliantheae</taxon>
        <taxon>Helianthus</taxon>
    </lineage>
</organism>
<dbReference type="PANTHER" id="PTHR34120:SF28">
    <property type="entry name" value="CALCIUM_CALMODULIN-DEPENDENT PROTEIN KINASE"/>
    <property type="match status" value="1"/>
</dbReference>
<dbReference type="Gramene" id="mRNA:HanXRQr2_Chr05g0196541">
    <property type="protein sequence ID" value="CDS:HanXRQr2_Chr05g0196541.1"/>
    <property type="gene ID" value="HanXRQr2_Chr05g0196541"/>
</dbReference>
<gene>
    <name evidence="3" type="ORF">HannXRQ_Chr05g0133631</name>
    <name evidence="2" type="ORF">HanXRQr2_Chr05g0196541</name>
</gene>
<evidence type="ECO:0000313" key="3">
    <source>
        <dbReference type="EMBL" id="OTG24166.1"/>
    </source>
</evidence>
<evidence type="ECO:0000313" key="2">
    <source>
        <dbReference type="EMBL" id="KAF5804399.1"/>
    </source>
</evidence>
<evidence type="ECO:0000313" key="4">
    <source>
        <dbReference type="Proteomes" id="UP000215914"/>
    </source>
</evidence>
<dbReference type="InParanoid" id="A0A251UMU1"/>
<proteinExistence type="predicted"/>
<evidence type="ECO:0000256" key="1">
    <source>
        <dbReference type="SAM" id="MobiDB-lite"/>
    </source>
</evidence>
<name>A0A251UMU1_HELAN</name>
<accession>A0A251UMU1</accession>
<dbReference type="EMBL" id="MNCJ02000320">
    <property type="protein sequence ID" value="KAF5804399.1"/>
    <property type="molecule type" value="Genomic_DNA"/>
</dbReference>
<dbReference type="EC" id="2.7.11.17" evidence="2"/>
<reference evidence="3" key="2">
    <citation type="submission" date="2017-02" db="EMBL/GenBank/DDBJ databases">
        <title>Sunflower complete genome.</title>
        <authorList>
            <person name="Langlade N."/>
            <person name="Munos S."/>
        </authorList>
    </citation>
    <scope>NUCLEOTIDE SEQUENCE [LARGE SCALE GENOMIC DNA]</scope>
    <source>
        <tissue evidence="3">Leaves</tissue>
    </source>
</reference>
<keyword evidence="2" id="KW-0808">Transferase</keyword>
<dbReference type="OrthoDB" id="696504at2759"/>
<protein>
    <submittedName>
        <fullName evidence="2">Calcium/calmodulin-dependent protein kinase</fullName>
        <ecNumber evidence="2">2.7.11.17</ecNumber>
    </submittedName>
</protein>
<sequence>MTQQDSQPQPEPPPNDLKFKCQTLADDDDPPEITVLDYAPESFWLSKDAEFDWFDRNAFLNRNESIKGNSNPIVNPIITPSPSNTTASSLQISAFLKSNAAQKKTIYVDSKRRNCKLANILLFPKRSDSIGKEPVEPSSPKVSCLGRVRSKSCHRRRKLNRPAGEPEKPVRVQKTGFISCLRLLFGSGCYGGRKSNRLVTEVNGASEYSRRKNVTGDMFNGEPEVTIDRRF</sequence>
<keyword evidence="4" id="KW-1185">Reference proteome</keyword>
<dbReference type="Proteomes" id="UP000215914">
    <property type="component" value="Chromosome 5"/>
</dbReference>
<dbReference type="PANTHER" id="PTHR34120">
    <property type="entry name" value="EXPRESSED PROTEIN"/>
    <property type="match status" value="1"/>
</dbReference>
<reference evidence="2" key="3">
    <citation type="submission" date="2020-06" db="EMBL/GenBank/DDBJ databases">
        <title>Helianthus annuus Genome sequencing and assembly Release 2.</title>
        <authorList>
            <person name="Gouzy J."/>
            <person name="Langlade N."/>
            <person name="Munos S."/>
        </authorList>
    </citation>
    <scope>NUCLEOTIDE SEQUENCE</scope>
    <source>
        <tissue evidence="2">Leaves</tissue>
    </source>
</reference>
<reference evidence="2 4" key="1">
    <citation type="journal article" date="2017" name="Nature">
        <title>The sunflower genome provides insights into oil metabolism, flowering and Asterid evolution.</title>
        <authorList>
            <person name="Badouin H."/>
            <person name="Gouzy J."/>
            <person name="Grassa C.J."/>
            <person name="Murat F."/>
            <person name="Staton S.E."/>
            <person name="Cottret L."/>
            <person name="Lelandais-Briere C."/>
            <person name="Owens G.L."/>
            <person name="Carrere S."/>
            <person name="Mayjonade B."/>
            <person name="Legrand L."/>
            <person name="Gill N."/>
            <person name="Kane N.C."/>
            <person name="Bowers J.E."/>
            <person name="Hubner S."/>
            <person name="Bellec A."/>
            <person name="Berard A."/>
            <person name="Berges H."/>
            <person name="Blanchet N."/>
            <person name="Boniface M.C."/>
            <person name="Brunel D."/>
            <person name="Catrice O."/>
            <person name="Chaidir N."/>
            <person name="Claudel C."/>
            <person name="Donnadieu C."/>
            <person name="Faraut T."/>
            <person name="Fievet G."/>
            <person name="Helmstetter N."/>
            <person name="King M."/>
            <person name="Knapp S.J."/>
            <person name="Lai Z."/>
            <person name="Le Paslier M.C."/>
            <person name="Lippi Y."/>
            <person name="Lorenzon L."/>
            <person name="Mandel J.R."/>
            <person name="Marage G."/>
            <person name="Marchand G."/>
            <person name="Marquand E."/>
            <person name="Bret-Mestries E."/>
            <person name="Morien E."/>
            <person name="Nambeesan S."/>
            <person name="Nguyen T."/>
            <person name="Pegot-Espagnet P."/>
            <person name="Pouilly N."/>
            <person name="Raftis F."/>
            <person name="Sallet E."/>
            <person name="Schiex T."/>
            <person name="Thomas J."/>
            <person name="Vandecasteele C."/>
            <person name="Vares D."/>
            <person name="Vear F."/>
            <person name="Vautrin S."/>
            <person name="Crespi M."/>
            <person name="Mangin B."/>
            <person name="Burke J.M."/>
            <person name="Salse J."/>
            <person name="Munos S."/>
            <person name="Vincourt P."/>
            <person name="Rieseberg L.H."/>
            <person name="Langlade N.B."/>
        </authorList>
    </citation>
    <scope>NUCLEOTIDE SEQUENCE [LARGE SCALE GENOMIC DNA]</scope>
    <source>
        <strain evidence="4">cv. SF193</strain>
        <tissue evidence="2">Leaves</tissue>
    </source>
</reference>
<dbReference type="AlphaFoldDB" id="A0A251UMU1"/>
<keyword evidence="2" id="KW-0418">Kinase</keyword>
<feature type="region of interest" description="Disordered" evidence="1">
    <location>
        <begin position="1"/>
        <end position="30"/>
    </location>
</feature>
<dbReference type="GO" id="GO:0004683">
    <property type="term" value="F:calcium/calmodulin-dependent protein kinase activity"/>
    <property type="evidence" value="ECO:0007669"/>
    <property type="project" value="UniProtKB-EC"/>
</dbReference>
<dbReference type="EMBL" id="CM007894">
    <property type="protein sequence ID" value="OTG24166.1"/>
    <property type="molecule type" value="Genomic_DNA"/>
</dbReference>